<feature type="compositionally biased region" description="Polar residues" evidence="2">
    <location>
        <begin position="1"/>
        <end position="18"/>
    </location>
</feature>
<feature type="coiled-coil region" evidence="1">
    <location>
        <begin position="70"/>
        <end position="104"/>
    </location>
</feature>
<keyword evidence="1" id="KW-0175">Coiled coil</keyword>
<dbReference type="AlphaFoldDB" id="A0A837IGG5"/>
<accession>A0A837IGG5</accession>
<evidence type="ECO:0000256" key="2">
    <source>
        <dbReference type="SAM" id="MobiDB-lite"/>
    </source>
</evidence>
<dbReference type="Proteomes" id="UP000034078">
    <property type="component" value="Unassembled WGS sequence"/>
</dbReference>
<dbReference type="InterPro" id="IPR043719">
    <property type="entry name" value="DUF5660"/>
</dbReference>
<proteinExistence type="predicted"/>
<protein>
    <recommendedName>
        <fullName evidence="3">DUF5660 domain-containing protein</fullName>
    </recommendedName>
</protein>
<name>A0A837IGG5_9BACT</name>
<gene>
    <name evidence="4" type="ORF">UX01_C0007G0052</name>
</gene>
<organism evidence="4 5">
    <name type="scientific">Candidatus Collierbacteria bacterium GW2011_GWB2_45_17</name>
    <dbReference type="NCBI Taxonomy" id="1618388"/>
    <lineage>
        <taxon>Bacteria</taxon>
        <taxon>Candidatus Collieribacteriota</taxon>
    </lineage>
</organism>
<evidence type="ECO:0000313" key="5">
    <source>
        <dbReference type="Proteomes" id="UP000034078"/>
    </source>
</evidence>
<comment type="caution">
    <text evidence="4">The sequence shown here is derived from an EMBL/GenBank/DDBJ whole genome shotgun (WGS) entry which is preliminary data.</text>
</comment>
<dbReference type="Pfam" id="PF18904">
    <property type="entry name" value="DUF5660"/>
    <property type="match status" value="1"/>
</dbReference>
<sequence>MTNPGNQNSNSAGNSKIQSFLEALRNSQGRSFEGGNQEPGSNPFTQFKEKKEAEKRRSEQFLQARQQEWNQVFSSKEKKTEQRIEELRADLKILAKQVKNLDKNLLKAVETPLVEAGEYHESFLAHIKKMIHLFSLQVQEANSWLAMYNSRSTKKGFYLGMAKTGGTSFTQANERSVATSVG</sequence>
<dbReference type="EMBL" id="LCKO01000007">
    <property type="protein sequence ID" value="KKU00073.1"/>
    <property type="molecule type" value="Genomic_DNA"/>
</dbReference>
<feature type="domain" description="DUF5660" evidence="3">
    <location>
        <begin position="76"/>
        <end position="182"/>
    </location>
</feature>
<evidence type="ECO:0000259" key="3">
    <source>
        <dbReference type="Pfam" id="PF18904"/>
    </source>
</evidence>
<evidence type="ECO:0000256" key="1">
    <source>
        <dbReference type="SAM" id="Coils"/>
    </source>
</evidence>
<reference evidence="4 5" key="1">
    <citation type="journal article" date="2015" name="Nature">
        <title>rRNA introns, odd ribosomes, and small enigmatic genomes across a large radiation of phyla.</title>
        <authorList>
            <person name="Brown C.T."/>
            <person name="Hug L.A."/>
            <person name="Thomas B.C."/>
            <person name="Sharon I."/>
            <person name="Castelle C.J."/>
            <person name="Singh A."/>
            <person name="Wilkins M.J."/>
            <person name="Williams K.H."/>
            <person name="Banfield J.F."/>
        </authorList>
    </citation>
    <scope>NUCLEOTIDE SEQUENCE [LARGE SCALE GENOMIC DNA]</scope>
</reference>
<feature type="region of interest" description="Disordered" evidence="2">
    <location>
        <begin position="1"/>
        <end position="61"/>
    </location>
</feature>
<evidence type="ECO:0000313" key="4">
    <source>
        <dbReference type="EMBL" id="KKU00073.1"/>
    </source>
</evidence>
<feature type="compositionally biased region" description="Basic and acidic residues" evidence="2">
    <location>
        <begin position="47"/>
        <end position="59"/>
    </location>
</feature>